<organism evidence="7 8">
    <name type="scientific">Devosia geojensis</name>
    <dbReference type="NCBI Taxonomy" id="443610"/>
    <lineage>
        <taxon>Bacteria</taxon>
        <taxon>Pseudomonadati</taxon>
        <taxon>Pseudomonadota</taxon>
        <taxon>Alphaproteobacteria</taxon>
        <taxon>Hyphomicrobiales</taxon>
        <taxon>Devosiaceae</taxon>
        <taxon>Devosia</taxon>
    </lineage>
</organism>
<evidence type="ECO:0000256" key="1">
    <source>
        <dbReference type="ARBA" id="ARBA00004141"/>
    </source>
</evidence>
<dbReference type="PROSITE" id="PS50850">
    <property type="entry name" value="MFS"/>
    <property type="match status" value="1"/>
</dbReference>
<dbReference type="STRING" id="443610.VE25_01475"/>
<comment type="subcellular location">
    <subcellularLocation>
        <location evidence="1">Membrane</location>
        <topology evidence="1">Multi-pass membrane protein</topology>
    </subcellularLocation>
</comment>
<feature type="transmembrane region" description="Helical" evidence="5">
    <location>
        <begin position="215"/>
        <end position="234"/>
    </location>
</feature>
<dbReference type="GO" id="GO:0022857">
    <property type="term" value="F:transmembrane transporter activity"/>
    <property type="evidence" value="ECO:0007669"/>
    <property type="project" value="InterPro"/>
</dbReference>
<evidence type="ECO:0000256" key="4">
    <source>
        <dbReference type="ARBA" id="ARBA00023136"/>
    </source>
</evidence>
<dbReference type="PANTHER" id="PTHR23514">
    <property type="entry name" value="BYPASS OF STOP CODON PROTEIN 6"/>
    <property type="match status" value="1"/>
</dbReference>
<dbReference type="PATRIC" id="fig|443610.3.peg.2758"/>
<dbReference type="InterPro" id="IPR020846">
    <property type="entry name" value="MFS_dom"/>
</dbReference>
<gene>
    <name evidence="7" type="ORF">VE25_01475</name>
</gene>
<evidence type="ECO:0000256" key="5">
    <source>
        <dbReference type="SAM" id="Phobius"/>
    </source>
</evidence>
<dbReference type="SUPFAM" id="SSF103473">
    <property type="entry name" value="MFS general substrate transporter"/>
    <property type="match status" value="1"/>
</dbReference>
<evidence type="ECO:0000313" key="7">
    <source>
        <dbReference type="EMBL" id="KKB13528.1"/>
    </source>
</evidence>
<keyword evidence="2 5" id="KW-0812">Transmembrane</keyword>
<name>A0A0F5FXI1_9HYPH</name>
<feature type="domain" description="Major facilitator superfamily (MFS) profile" evidence="6">
    <location>
        <begin position="125"/>
        <end position="308"/>
    </location>
</feature>
<dbReference type="Gene3D" id="1.20.1250.20">
    <property type="entry name" value="MFS general substrate transporter like domains"/>
    <property type="match status" value="1"/>
</dbReference>
<keyword evidence="4 5" id="KW-0472">Membrane</keyword>
<keyword evidence="8" id="KW-1185">Reference proteome</keyword>
<proteinExistence type="predicted"/>
<protein>
    <recommendedName>
        <fullName evidence="6">Major facilitator superfamily (MFS) profile domain-containing protein</fullName>
    </recommendedName>
</protein>
<evidence type="ECO:0000256" key="3">
    <source>
        <dbReference type="ARBA" id="ARBA00022989"/>
    </source>
</evidence>
<dbReference type="EMBL" id="JZEX01000023">
    <property type="protein sequence ID" value="KKB13528.1"/>
    <property type="molecule type" value="Genomic_DNA"/>
</dbReference>
<dbReference type="Proteomes" id="UP000033632">
    <property type="component" value="Unassembled WGS sequence"/>
</dbReference>
<dbReference type="Pfam" id="PF07690">
    <property type="entry name" value="MFS_1"/>
    <property type="match status" value="1"/>
</dbReference>
<feature type="transmembrane region" description="Helical" evidence="5">
    <location>
        <begin position="191"/>
        <end position="209"/>
    </location>
</feature>
<reference evidence="7 8" key="1">
    <citation type="submission" date="2015-03" db="EMBL/GenBank/DDBJ databases">
        <authorList>
            <person name="Hassan Y.I."/>
            <person name="Lepp D."/>
            <person name="Li X.-Z."/>
            <person name="Zhou T."/>
        </authorList>
    </citation>
    <scope>NUCLEOTIDE SEQUENCE [LARGE SCALE GENOMIC DNA]</scope>
    <source>
        <strain evidence="7 8">BD-c194</strain>
    </source>
</reference>
<feature type="transmembrane region" description="Helical" evidence="5">
    <location>
        <begin position="276"/>
        <end position="296"/>
    </location>
</feature>
<evidence type="ECO:0000259" key="6">
    <source>
        <dbReference type="PROSITE" id="PS50850"/>
    </source>
</evidence>
<dbReference type="PANTHER" id="PTHR23514:SF13">
    <property type="entry name" value="INNER MEMBRANE PROTEIN YBJJ"/>
    <property type="match status" value="1"/>
</dbReference>
<sequence>MGLALVLATIAPSPPQLFAALLIAGLGQGMLGITANVEADRMEAVLGRRVVVRAHGFWSLAVLVAGGAGALARGMDIAPVWHLGAVLPLASVLVWLSVAGYQPMPPRQSEAAARPSRLVRPSRAVLVLFLAAGGTLFIDNAASDWSVILMRDALSASSFLAGLGLTAWASGQAFGRLSHNWVAKRIAPERLALALAGIAVLGLLLVIFAPNSIVAIVGFALVGLGTSALLPMGLSAAARLTERPSAVNVAALSQLTFLASILAPLVIGWVAEAFGLRAAFGLGIAILIANGVTILWRRPFAALAKPAE</sequence>
<feature type="transmembrane region" description="Helical" evidence="5">
    <location>
        <begin position="246"/>
        <end position="270"/>
    </location>
</feature>
<feature type="transmembrane region" description="Helical" evidence="5">
    <location>
        <begin position="80"/>
        <end position="101"/>
    </location>
</feature>
<feature type="transmembrane region" description="Helical" evidence="5">
    <location>
        <begin position="148"/>
        <end position="170"/>
    </location>
</feature>
<comment type="caution">
    <text evidence="7">The sequence shown here is derived from an EMBL/GenBank/DDBJ whole genome shotgun (WGS) entry which is preliminary data.</text>
</comment>
<feature type="transmembrane region" description="Helical" evidence="5">
    <location>
        <begin position="122"/>
        <end position="142"/>
    </location>
</feature>
<dbReference type="InterPro" id="IPR036259">
    <property type="entry name" value="MFS_trans_sf"/>
</dbReference>
<keyword evidence="3 5" id="KW-1133">Transmembrane helix</keyword>
<accession>A0A0F5FXI1</accession>
<dbReference type="InterPro" id="IPR051788">
    <property type="entry name" value="MFS_Transporter"/>
</dbReference>
<dbReference type="GO" id="GO:0016020">
    <property type="term" value="C:membrane"/>
    <property type="evidence" value="ECO:0007669"/>
    <property type="project" value="UniProtKB-SubCell"/>
</dbReference>
<dbReference type="AlphaFoldDB" id="A0A0F5FXI1"/>
<dbReference type="InterPro" id="IPR011701">
    <property type="entry name" value="MFS"/>
</dbReference>
<evidence type="ECO:0000313" key="8">
    <source>
        <dbReference type="Proteomes" id="UP000033632"/>
    </source>
</evidence>
<evidence type="ECO:0000256" key="2">
    <source>
        <dbReference type="ARBA" id="ARBA00022692"/>
    </source>
</evidence>